<name>A0A8H3WHI2_9PEZI</name>
<reference evidence="2 3" key="1">
    <citation type="submission" date="2019-12" db="EMBL/GenBank/DDBJ databases">
        <title>A genome sequence resource for the geographically widespread anthracnose pathogen Colletotrichum asianum.</title>
        <authorList>
            <person name="Meng Y."/>
        </authorList>
    </citation>
    <scope>NUCLEOTIDE SEQUENCE [LARGE SCALE GENOMIC DNA]</scope>
    <source>
        <strain evidence="2 3">ICMP 18580</strain>
    </source>
</reference>
<accession>A0A8H3WHI2</accession>
<evidence type="ECO:0000313" key="3">
    <source>
        <dbReference type="Proteomes" id="UP000434172"/>
    </source>
</evidence>
<dbReference type="Proteomes" id="UP000434172">
    <property type="component" value="Unassembled WGS sequence"/>
</dbReference>
<gene>
    <name evidence="2" type="ORF">GQ607_006315</name>
</gene>
<dbReference type="AlphaFoldDB" id="A0A8H3WHI2"/>
<comment type="caution">
    <text evidence="2">The sequence shown here is derived from an EMBL/GenBank/DDBJ whole genome shotgun (WGS) entry which is preliminary data.</text>
</comment>
<keyword evidence="3" id="KW-1185">Reference proteome</keyword>
<feature type="non-terminal residue" evidence="2">
    <location>
        <position position="1"/>
    </location>
</feature>
<sequence length="155" mass="16923">ILPSSSLFHLSSRHTSVSHDTNQSEKLAISIRFTSFVTRKVSWPNNYLIAQFPPSSRHLLNTSIHPTYTRLDTPPPPPRRSHQKTPLAYQHPVPVPGFHSGSPSSAPTLVPVVAPIHRPRLSLPALPTVPNATPADRLISILGPKKTSTPLALAH</sequence>
<organism evidence="2 3">
    <name type="scientific">Colletotrichum asianum</name>
    <dbReference type="NCBI Taxonomy" id="702518"/>
    <lineage>
        <taxon>Eukaryota</taxon>
        <taxon>Fungi</taxon>
        <taxon>Dikarya</taxon>
        <taxon>Ascomycota</taxon>
        <taxon>Pezizomycotina</taxon>
        <taxon>Sordariomycetes</taxon>
        <taxon>Hypocreomycetidae</taxon>
        <taxon>Glomerellales</taxon>
        <taxon>Glomerellaceae</taxon>
        <taxon>Colletotrichum</taxon>
        <taxon>Colletotrichum gloeosporioides species complex</taxon>
    </lineage>
</organism>
<dbReference type="EMBL" id="WOWK01000030">
    <property type="protein sequence ID" value="KAF0326415.1"/>
    <property type="molecule type" value="Genomic_DNA"/>
</dbReference>
<proteinExistence type="predicted"/>
<protein>
    <submittedName>
        <fullName evidence="2">Uncharacterized protein</fullName>
    </submittedName>
</protein>
<evidence type="ECO:0000313" key="2">
    <source>
        <dbReference type="EMBL" id="KAF0326415.1"/>
    </source>
</evidence>
<feature type="region of interest" description="Disordered" evidence="1">
    <location>
        <begin position="66"/>
        <end position="104"/>
    </location>
</feature>
<evidence type="ECO:0000256" key="1">
    <source>
        <dbReference type="SAM" id="MobiDB-lite"/>
    </source>
</evidence>